<dbReference type="Proteomes" id="UP000293638">
    <property type="component" value="Unassembled WGS sequence"/>
</dbReference>
<dbReference type="EMBL" id="SGXD01000004">
    <property type="protein sequence ID" value="RZS82971.1"/>
    <property type="molecule type" value="Genomic_DNA"/>
</dbReference>
<comment type="caution">
    <text evidence="2">The sequence shown here is derived from an EMBL/GenBank/DDBJ whole genome shotgun (WGS) entry which is preliminary data.</text>
</comment>
<dbReference type="AlphaFoldDB" id="A0A4Q7NGD7"/>
<dbReference type="RefSeq" id="WP_130494076.1">
    <property type="nucleotide sequence ID" value="NZ_SGXD01000004.1"/>
</dbReference>
<keyword evidence="3" id="KW-1185">Reference proteome</keyword>
<gene>
    <name evidence="2" type="ORF">EV189_3369</name>
</gene>
<feature type="region of interest" description="Disordered" evidence="1">
    <location>
        <begin position="1"/>
        <end position="25"/>
    </location>
</feature>
<sequence>MGEFVSGLRERATGTAQSLAAARDTGDDYAVEVHTAELLDLTRLASEHGVDLRSLVPDELGGVLIDLTAHEPGARDLAEPTAC</sequence>
<accession>A0A4Q7NGD7</accession>
<evidence type="ECO:0000256" key="1">
    <source>
        <dbReference type="SAM" id="MobiDB-lite"/>
    </source>
</evidence>
<name>A0A4Q7NGD7_9ACTN</name>
<organism evidence="2 3">
    <name type="scientific">Motilibacter rhizosphaerae</name>
    <dbReference type="NCBI Taxonomy" id="598652"/>
    <lineage>
        <taxon>Bacteria</taxon>
        <taxon>Bacillati</taxon>
        <taxon>Actinomycetota</taxon>
        <taxon>Actinomycetes</taxon>
        <taxon>Motilibacterales</taxon>
        <taxon>Motilibacteraceae</taxon>
        <taxon>Motilibacter</taxon>
    </lineage>
</organism>
<evidence type="ECO:0000313" key="2">
    <source>
        <dbReference type="EMBL" id="RZS82971.1"/>
    </source>
</evidence>
<dbReference type="OrthoDB" id="3482738at2"/>
<protein>
    <submittedName>
        <fullName evidence="2">Uncharacterized protein</fullName>
    </submittedName>
</protein>
<proteinExistence type="predicted"/>
<evidence type="ECO:0000313" key="3">
    <source>
        <dbReference type="Proteomes" id="UP000293638"/>
    </source>
</evidence>
<reference evidence="2 3" key="1">
    <citation type="submission" date="2019-02" db="EMBL/GenBank/DDBJ databases">
        <title>Genomic Encyclopedia of Type Strains, Phase IV (KMG-IV): sequencing the most valuable type-strain genomes for metagenomic binning, comparative biology and taxonomic classification.</title>
        <authorList>
            <person name="Goeker M."/>
        </authorList>
    </citation>
    <scope>NUCLEOTIDE SEQUENCE [LARGE SCALE GENOMIC DNA]</scope>
    <source>
        <strain evidence="2 3">DSM 45622</strain>
    </source>
</reference>